<evidence type="ECO:0000256" key="1">
    <source>
        <dbReference type="SAM" id="Phobius"/>
    </source>
</evidence>
<keyword evidence="3" id="KW-1185">Reference proteome</keyword>
<gene>
    <name evidence="2" type="ORF">H7B90_11220</name>
</gene>
<dbReference type="EMBL" id="JACJVR010000044">
    <property type="protein sequence ID" value="MBB6691969.1"/>
    <property type="molecule type" value="Genomic_DNA"/>
</dbReference>
<sequence length="49" mass="5474">MENVIQDPRKHINEEPRDDLHDLVVGFGGMAGFMFVVFAIAVIVKFAIS</sequence>
<protein>
    <submittedName>
        <fullName evidence="2">YqzM family protein</fullName>
    </submittedName>
</protein>
<evidence type="ECO:0000313" key="2">
    <source>
        <dbReference type="EMBL" id="MBB6691969.1"/>
    </source>
</evidence>
<comment type="caution">
    <text evidence="2">The sequence shown here is derived from an EMBL/GenBank/DDBJ whole genome shotgun (WGS) entry which is preliminary data.</text>
</comment>
<feature type="transmembrane region" description="Helical" evidence="1">
    <location>
        <begin position="23"/>
        <end position="48"/>
    </location>
</feature>
<accession>A0A841TWH6</accession>
<organism evidence="2 3">
    <name type="scientific">Cohnella xylanilytica</name>
    <dbReference type="NCBI Taxonomy" id="557555"/>
    <lineage>
        <taxon>Bacteria</taxon>
        <taxon>Bacillati</taxon>
        <taxon>Bacillota</taxon>
        <taxon>Bacilli</taxon>
        <taxon>Bacillales</taxon>
        <taxon>Paenibacillaceae</taxon>
        <taxon>Cohnella</taxon>
    </lineage>
</organism>
<keyword evidence="1" id="KW-0472">Membrane</keyword>
<keyword evidence="1" id="KW-0812">Transmembrane</keyword>
<reference evidence="2 3" key="1">
    <citation type="submission" date="2020-08" db="EMBL/GenBank/DDBJ databases">
        <title>Cohnella phylogeny.</title>
        <authorList>
            <person name="Dunlap C."/>
        </authorList>
    </citation>
    <scope>NUCLEOTIDE SEQUENCE [LARGE SCALE GENOMIC DNA]</scope>
    <source>
        <strain evidence="2 3">DSM 25239</strain>
    </source>
</reference>
<dbReference type="RefSeq" id="WP_185135963.1">
    <property type="nucleotide sequence ID" value="NZ_BORM01000003.1"/>
</dbReference>
<dbReference type="AlphaFoldDB" id="A0A841TWH6"/>
<dbReference type="Proteomes" id="UP000553776">
    <property type="component" value="Unassembled WGS sequence"/>
</dbReference>
<name>A0A841TWH6_9BACL</name>
<keyword evidence="1" id="KW-1133">Transmembrane helix</keyword>
<evidence type="ECO:0000313" key="3">
    <source>
        <dbReference type="Proteomes" id="UP000553776"/>
    </source>
</evidence>
<proteinExistence type="predicted"/>